<dbReference type="InterPro" id="IPR023404">
    <property type="entry name" value="rSAM_horseshoe"/>
</dbReference>
<dbReference type="GO" id="GO:0006779">
    <property type="term" value="P:porphyrin-containing compound biosynthetic process"/>
    <property type="evidence" value="ECO:0007669"/>
    <property type="project" value="InterPro"/>
</dbReference>
<dbReference type="SFLD" id="SFLDF00562">
    <property type="entry name" value="HemN-like__clustered_with_heat"/>
    <property type="match status" value="1"/>
</dbReference>
<dbReference type="OrthoDB" id="9808022at2"/>
<dbReference type="InterPro" id="IPR010723">
    <property type="entry name" value="HemN_C"/>
</dbReference>
<dbReference type="GO" id="GO:0046872">
    <property type="term" value="F:metal ion binding"/>
    <property type="evidence" value="ECO:0007669"/>
    <property type="project" value="UniProtKB-UniRule"/>
</dbReference>
<keyword evidence="3" id="KW-0349">Heme</keyword>
<accession>A0A1G9XXR7</accession>
<gene>
    <name evidence="5" type="ORF">SAMN05216244_3999</name>
</gene>
<dbReference type="SFLD" id="SFLDG01065">
    <property type="entry name" value="anaerobic_coproporphyrinogen-I"/>
    <property type="match status" value="1"/>
</dbReference>
<dbReference type="Proteomes" id="UP000182347">
    <property type="component" value="Unassembled WGS sequence"/>
</dbReference>
<name>A0A1G9XXR7_9BACI</name>
<dbReference type="STRING" id="482461.SAMN05216244_3999"/>
<evidence type="ECO:0000256" key="1">
    <source>
        <dbReference type="ARBA" id="ARBA00006100"/>
    </source>
</evidence>
<reference evidence="6" key="1">
    <citation type="submission" date="2016-10" db="EMBL/GenBank/DDBJ databases">
        <authorList>
            <person name="Varghese N."/>
            <person name="Submissions S."/>
        </authorList>
    </citation>
    <scope>NUCLEOTIDE SEQUENCE [LARGE SCALE GENOMIC DNA]</scope>
    <source>
        <strain evidence="6">CGMCC 1.6199</strain>
    </source>
</reference>
<evidence type="ECO:0000259" key="4">
    <source>
        <dbReference type="PROSITE" id="PS51918"/>
    </source>
</evidence>
<dbReference type="Pfam" id="PF04055">
    <property type="entry name" value="Radical_SAM"/>
    <property type="match status" value="1"/>
</dbReference>
<dbReference type="GO" id="GO:0004109">
    <property type="term" value="F:coproporphyrinogen oxidase activity"/>
    <property type="evidence" value="ECO:0007669"/>
    <property type="project" value="InterPro"/>
</dbReference>
<keyword evidence="3" id="KW-0408">Iron</keyword>
<feature type="domain" description="Radical SAM core" evidence="4">
    <location>
        <begin position="1"/>
        <end position="232"/>
    </location>
</feature>
<dbReference type="PROSITE" id="PS51918">
    <property type="entry name" value="RADICAL_SAM"/>
    <property type="match status" value="1"/>
</dbReference>
<comment type="similarity">
    <text evidence="1">Belongs to the anaerobic coproporphyrinogen-III oxidase family. HemW subfamily.</text>
</comment>
<dbReference type="SFLD" id="SFLDG01082">
    <property type="entry name" value="B12-binding_domain_containing"/>
    <property type="match status" value="1"/>
</dbReference>
<comment type="function">
    <text evidence="3">Probably acts as a heme chaperone, transferring heme to an unknown acceptor. Binds one molecule of heme per monomer, possibly covalently. Binds 1 [4Fe-4S] cluster. The cluster is coordinated with 3 cysteines and an exchangeable S-adenosyl-L-methionine.</text>
</comment>
<keyword evidence="6" id="KW-1185">Reference proteome</keyword>
<dbReference type="RefSeq" id="WP_074600960.1">
    <property type="nucleotide sequence ID" value="NZ_FNHF01000007.1"/>
</dbReference>
<dbReference type="EMBL" id="FNHF01000007">
    <property type="protein sequence ID" value="SDN01266.1"/>
    <property type="molecule type" value="Genomic_DNA"/>
</dbReference>
<dbReference type="InterPro" id="IPR058240">
    <property type="entry name" value="rSAM_sf"/>
</dbReference>
<evidence type="ECO:0000256" key="2">
    <source>
        <dbReference type="ARBA" id="ARBA00017228"/>
    </source>
</evidence>
<dbReference type="Gene3D" id="3.80.30.20">
    <property type="entry name" value="tm_1862 like domain"/>
    <property type="match status" value="1"/>
</dbReference>
<dbReference type="PANTHER" id="PTHR13932">
    <property type="entry name" value="COPROPORPHYRINIGEN III OXIDASE"/>
    <property type="match status" value="1"/>
</dbReference>
<dbReference type="InterPro" id="IPR004559">
    <property type="entry name" value="HemW-like"/>
</dbReference>
<evidence type="ECO:0000313" key="6">
    <source>
        <dbReference type="Proteomes" id="UP000182347"/>
    </source>
</evidence>
<evidence type="ECO:0000256" key="3">
    <source>
        <dbReference type="RuleBase" id="RU364116"/>
    </source>
</evidence>
<dbReference type="InterPro" id="IPR034505">
    <property type="entry name" value="Coproporphyrinogen-III_oxidase"/>
</dbReference>
<proteinExistence type="inferred from homology"/>
<keyword evidence="3" id="KW-0004">4Fe-4S</keyword>
<dbReference type="SFLD" id="SFLDS00029">
    <property type="entry name" value="Radical_SAM"/>
    <property type="match status" value="1"/>
</dbReference>
<dbReference type="PANTHER" id="PTHR13932:SF5">
    <property type="entry name" value="RADICAL S-ADENOSYL METHIONINE DOMAIN-CONTAINING PROTEIN 1, MITOCHONDRIAL"/>
    <property type="match status" value="1"/>
</dbReference>
<keyword evidence="3" id="KW-0963">Cytoplasm</keyword>
<comment type="subcellular location">
    <subcellularLocation>
        <location evidence="3">Cytoplasm</location>
    </subcellularLocation>
</comment>
<dbReference type="InterPro" id="IPR006638">
    <property type="entry name" value="Elp3/MiaA/NifB-like_rSAM"/>
</dbReference>
<dbReference type="SMART" id="SM00729">
    <property type="entry name" value="Elp3"/>
    <property type="match status" value="1"/>
</dbReference>
<dbReference type="Pfam" id="PF06969">
    <property type="entry name" value="HemN_C"/>
    <property type="match status" value="1"/>
</dbReference>
<evidence type="ECO:0000313" key="5">
    <source>
        <dbReference type="EMBL" id="SDN01266.1"/>
    </source>
</evidence>
<keyword evidence="3" id="KW-0143">Chaperone</keyword>
<protein>
    <recommendedName>
        <fullName evidence="2 3">Heme chaperone HemW</fullName>
    </recommendedName>
</protein>
<dbReference type="InterPro" id="IPR007197">
    <property type="entry name" value="rSAM"/>
</dbReference>
<dbReference type="GO" id="GO:0005737">
    <property type="term" value="C:cytoplasm"/>
    <property type="evidence" value="ECO:0007669"/>
    <property type="project" value="UniProtKB-SubCell"/>
</dbReference>
<dbReference type="AlphaFoldDB" id="A0A1G9XXR7"/>
<dbReference type="SUPFAM" id="SSF102114">
    <property type="entry name" value="Radical SAM enzymes"/>
    <property type="match status" value="1"/>
</dbReference>
<dbReference type="SFLD" id="SFLDF00288">
    <property type="entry name" value="HemN-like__clustered_with_nucl"/>
    <property type="match status" value="1"/>
</dbReference>
<keyword evidence="3" id="KW-0411">Iron-sulfur</keyword>
<dbReference type="NCBIfam" id="TIGR00539">
    <property type="entry name" value="hemN_rel"/>
    <property type="match status" value="1"/>
</dbReference>
<sequence length="385" mass="44928">MVKSVYIHIPFCQQICHYCDFTKFYYNETLVDEYLDALGKEMSTYIDEPKQSMKTIFVGGGTPTALNSSQLEKLLKMIDRHFEINSCEEYSFEANPGDLDDEKIRLLKHYGVQRISMGVQVFDDEMLEFIGRVHRVKDVYQNVDALTQHGFENISIDLIYSLPNQTLDHFERTLHEALSFKLPHYSAYSLQIEPKTIFYQRYKKGKLHKPKEEVEAEMYQLLTERMEGQGLNQYEISNFARPGYESRHNLTYWNNDHYYGMGAGAHGYLPGRRTINLRPLPAYVEQALKDGKPVLHTEPIGLKEQVEEEMFLGLRKRQGVSIQKFQEKYGREINHLYGDAIEQLKKKGWLTEKSGFLQLTSEGLLFGNEVFQEFLLDDDSLELTY</sequence>
<dbReference type="GO" id="GO:0051539">
    <property type="term" value="F:4 iron, 4 sulfur cluster binding"/>
    <property type="evidence" value="ECO:0007669"/>
    <property type="project" value="UniProtKB-UniRule"/>
</dbReference>
<keyword evidence="3" id="KW-0479">Metal-binding</keyword>
<keyword evidence="3" id="KW-0949">S-adenosyl-L-methionine</keyword>
<organism evidence="5 6">
    <name type="scientific">Sediminibacillus halophilus</name>
    <dbReference type="NCBI Taxonomy" id="482461"/>
    <lineage>
        <taxon>Bacteria</taxon>
        <taxon>Bacillati</taxon>
        <taxon>Bacillota</taxon>
        <taxon>Bacilli</taxon>
        <taxon>Bacillales</taxon>
        <taxon>Bacillaceae</taxon>
        <taxon>Sediminibacillus</taxon>
    </lineage>
</organism>
<dbReference type="CDD" id="cd01335">
    <property type="entry name" value="Radical_SAM"/>
    <property type="match status" value="1"/>
</dbReference>